<dbReference type="Proteomes" id="UP000183263">
    <property type="component" value="Unassembled WGS sequence"/>
</dbReference>
<feature type="domain" description="Acyltransferase 3" evidence="2">
    <location>
        <begin position="31"/>
        <end position="363"/>
    </location>
</feature>
<keyword evidence="4" id="KW-0012">Acyltransferase</keyword>
<dbReference type="GO" id="GO:0016747">
    <property type="term" value="F:acyltransferase activity, transferring groups other than amino-acyl groups"/>
    <property type="evidence" value="ECO:0007669"/>
    <property type="project" value="InterPro"/>
</dbReference>
<keyword evidence="1" id="KW-0812">Transmembrane</keyword>
<dbReference type="PANTHER" id="PTHR23028:SF53">
    <property type="entry name" value="ACYL_TRANSF_3 DOMAIN-CONTAINING PROTEIN"/>
    <property type="match status" value="1"/>
</dbReference>
<dbReference type="GO" id="GO:0016787">
    <property type="term" value="F:hydrolase activity"/>
    <property type="evidence" value="ECO:0007669"/>
    <property type="project" value="UniProtKB-KW"/>
</dbReference>
<dbReference type="GO" id="GO:0016020">
    <property type="term" value="C:membrane"/>
    <property type="evidence" value="ECO:0007669"/>
    <property type="project" value="TreeGrafter"/>
</dbReference>
<keyword evidence="1" id="KW-1133">Transmembrane helix</keyword>
<reference evidence="4 5" key="1">
    <citation type="submission" date="2016-10" db="EMBL/GenBank/DDBJ databases">
        <authorList>
            <person name="de Groot N.N."/>
        </authorList>
    </citation>
    <scope>NUCLEOTIDE SEQUENCE [LARGE SCALE GENOMIC DNA]</scope>
    <source>
        <strain evidence="4 5">DSM 44892</strain>
    </source>
</reference>
<sequence length="699" mass="75605">MKPHHVAPSSTLVDGSPGGPVRLSAALPYRYDLDGLRGIAIALVVVYHVWFGRVSGGVDIFLVLSGFFFTGMLVRRVESEAGLSGRSVLRRTGRRLLPALVVVLAATAIVTVLQRPFTQWSVIGDQLVASLFYFQNWQLAHTAADYAAADASVSPLQHLWSMSVQGQFYLVILAVIALVAWSLRRAGRVGMVRPTLILLLTVGAVASFLYAAALVQVNQPWAYYDTGARLWELLVGALLALVVHRVNLPFPVRSALAIAGFAVVLGCGFLIDGGATFPGPAALIPVGAAVALILAGTGIGRQSAVVTLLATRPFVTLGSLAYSLYLWHWPVLIFYMFWRERLSVGVLSGAGVIAVSLALAWLTQRYVEAPFTERRDVTPLLRLRVMTVLLVAAAVAIVAGAVGWNVRLAVDPEQGSRVEPLDPRTYPGAASLVPGVFAPEARMRPTLIEASADLPQPTLDGCITGLMEEDVVTCTYGDPNAVRTIAVVGSSHAEHWMPALDEIGKQRGVRIETYLKAGCPLTTDTEPMLGDVPNPGCHDWSAEILDLLRDDRPDWVFTTSTRPHPEDIGDITPPDYVDVWHRLADYGLPLMAMRDTPWLHDDGVPRSAVDCLADGGDADSCGMPRDEVLSPMNPTLDAAWDLPLVFPLDMTDAVCDVDVCRAIQGNILVYHDSHHLSGTYVRSAVPELDRQMGLATGWW</sequence>
<feature type="transmembrane region" description="Helical" evidence="1">
    <location>
        <begin position="383"/>
        <end position="404"/>
    </location>
</feature>
<feature type="transmembrane region" description="Helical" evidence="1">
    <location>
        <begin position="95"/>
        <end position="113"/>
    </location>
</feature>
<evidence type="ECO:0000259" key="3">
    <source>
        <dbReference type="Pfam" id="PF19040"/>
    </source>
</evidence>
<feature type="domain" description="SGNH" evidence="3">
    <location>
        <begin position="472"/>
        <end position="689"/>
    </location>
</feature>
<accession>A0A1G8L214</accession>
<keyword evidence="4" id="KW-0378">Hydrolase</keyword>
<evidence type="ECO:0000259" key="2">
    <source>
        <dbReference type="Pfam" id="PF01757"/>
    </source>
</evidence>
<evidence type="ECO:0000256" key="1">
    <source>
        <dbReference type="SAM" id="Phobius"/>
    </source>
</evidence>
<dbReference type="AlphaFoldDB" id="A0A1G8L214"/>
<feature type="transmembrane region" description="Helical" evidence="1">
    <location>
        <begin position="56"/>
        <end position="74"/>
    </location>
</feature>
<keyword evidence="4" id="KW-0808">Transferase</keyword>
<organism evidence="4 5">
    <name type="scientific">Rhodococcus triatomae</name>
    <dbReference type="NCBI Taxonomy" id="300028"/>
    <lineage>
        <taxon>Bacteria</taxon>
        <taxon>Bacillati</taxon>
        <taxon>Actinomycetota</taxon>
        <taxon>Actinomycetes</taxon>
        <taxon>Mycobacteriales</taxon>
        <taxon>Nocardiaceae</taxon>
        <taxon>Rhodococcus</taxon>
    </lineage>
</organism>
<feature type="transmembrane region" description="Helical" evidence="1">
    <location>
        <begin position="320"/>
        <end position="338"/>
    </location>
</feature>
<feature type="transmembrane region" description="Helical" evidence="1">
    <location>
        <begin position="277"/>
        <end position="299"/>
    </location>
</feature>
<dbReference type="EMBL" id="FNDN01000008">
    <property type="protein sequence ID" value="SDI49715.1"/>
    <property type="molecule type" value="Genomic_DNA"/>
</dbReference>
<evidence type="ECO:0000313" key="4">
    <source>
        <dbReference type="EMBL" id="SDI49715.1"/>
    </source>
</evidence>
<dbReference type="InterPro" id="IPR043968">
    <property type="entry name" value="SGNH"/>
</dbReference>
<feature type="transmembrane region" description="Helical" evidence="1">
    <location>
        <begin position="250"/>
        <end position="271"/>
    </location>
</feature>
<keyword evidence="1" id="KW-0472">Membrane</keyword>
<evidence type="ECO:0000313" key="5">
    <source>
        <dbReference type="Proteomes" id="UP000183263"/>
    </source>
</evidence>
<dbReference type="InterPro" id="IPR002656">
    <property type="entry name" value="Acyl_transf_3_dom"/>
</dbReference>
<name>A0A1G8L214_9NOCA</name>
<dbReference type="PANTHER" id="PTHR23028">
    <property type="entry name" value="ACETYLTRANSFERASE"/>
    <property type="match status" value="1"/>
</dbReference>
<keyword evidence="5" id="KW-1185">Reference proteome</keyword>
<feature type="transmembrane region" description="Helical" evidence="1">
    <location>
        <begin position="195"/>
        <end position="215"/>
    </location>
</feature>
<gene>
    <name evidence="4" type="ORF">SAMN05444695_10836</name>
</gene>
<feature type="transmembrane region" description="Helical" evidence="1">
    <location>
        <begin position="166"/>
        <end position="183"/>
    </location>
</feature>
<feature type="transmembrane region" description="Helical" evidence="1">
    <location>
        <begin position="344"/>
        <end position="362"/>
    </location>
</feature>
<proteinExistence type="predicted"/>
<dbReference type="GO" id="GO:0009103">
    <property type="term" value="P:lipopolysaccharide biosynthetic process"/>
    <property type="evidence" value="ECO:0007669"/>
    <property type="project" value="TreeGrafter"/>
</dbReference>
<feature type="transmembrane region" description="Helical" evidence="1">
    <location>
        <begin position="221"/>
        <end position="243"/>
    </location>
</feature>
<dbReference type="InterPro" id="IPR050879">
    <property type="entry name" value="Acyltransferase_3"/>
</dbReference>
<dbReference type="Pfam" id="PF01757">
    <property type="entry name" value="Acyl_transf_3"/>
    <property type="match status" value="1"/>
</dbReference>
<protein>
    <submittedName>
        <fullName evidence="4">Peptidoglycan/LPS O-acetylase OafA/YrhL, contains acyltransferase and SGNH-hydrolase domains</fullName>
    </submittedName>
</protein>
<dbReference type="Pfam" id="PF19040">
    <property type="entry name" value="SGNH"/>
    <property type="match status" value="1"/>
</dbReference>